<keyword evidence="5" id="KW-0732">Signal</keyword>
<evidence type="ECO:0000256" key="6">
    <source>
        <dbReference type="ARBA" id="ARBA00023136"/>
    </source>
</evidence>
<evidence type="ECO:0000313" key="8">
    <source>
        <dbReference type="EMBL" id="KAK8880816.1"/>
    </source>
</evidence>
<protein>
    <recommendedName>
        <fullName evidence="10">DUF5050 domain-containing protein</fullName>
    </recommendedName>
</protein>
<evidence type="ECO:0008006" key="10">
    <source>
        <dbReference type="Google" id="ProtNLM"/>
    </source>
</evidence>
<comment type="caution">
    <text evidence="8">The sequence shown here is derived from an EMBL/GenBank/DDBJ whole genome shotgun (WGS) entry which is preliminary data.</text>
</comment>
<comment type="subcellular location">
    <subcellularLocation>
        <location evidence="1">Cell envelope</location>
    </subcellularLocation>
    <subcellularLocation>
        <location evidence="2">Cell outer membrane</location>
    </subcellularLocation>
    <subcellularLocation>
        <location evidence="3">Secreted</location>
    </subcellularLocation>
</comment>
<dbReference type="EMBL" id="JAPFFF010000010">
    <property type="protein sequence ID" value="KAK8880816.1"/>
    <property type="molecule type" value="Genomic_DNA"/>
</dbReference>
<name>A0ABR2JPW4_9EUKA</name>
<sequence length="87" mass="10014">MFKSNKAVYLGGSIHLSNTNYSIEGSCFINNNTYDRLEKNADGGAIYFHSSNGFLNKCTFNCNFITSDNIYYIDTQKGKKRLLFFKW</sequence>
<evidence type="ECO:0000256" key="4">
    <source>
        <dbReference type="ARBA" id="ARBA00022525"/>
    </source>
</evidence>
<evidence type="ECO:0000256" key="7">
    <source>
        <dbReference type="ARBA" id="ARBA00023237"/>
    </source>
</evidence>
<evidence type="ECO:0000256" key="1">
    <source>
        <dbReference type="ARBA" id="ARBA00004196"/>
    </source>
</evidence>
<evidence type="ECO:0000313" key="9">
    <source>
        <dbReference type="Proteomes" id="UP001470230"/>
    </source>
</evidence>
<accession>A0ABR2JPW4</accession>
<evidence type="ECO:0000256" key="3">
    <source>
        <dbReference type="ARBA" id="ARBA00004613"/>
    </source>
</evidence>
<dbReference type="Proteomes" id="UP001470230">
    <property type="component" value="Unassembled WGS sequence"/>
</dbReference>
<reference evidence="8 9" key="1">
    <citation type="submission" date="2024-04" db="EMBL/GenBank/DDBJ databases">
        <title>Tritrichomonas musculus Genome.</title>
        <authorList>
            <person name="Alves-Ferreira E."/>
            <person name="Grigg M."/>
            <person name="Lorenzi H."/>
            <person name="Galac M."/>
        </authorList>
    </citation>
    <scope>NUCLEOTIDE SEQUENCE [LARGE SCALE GENOMIC DNA]</scope>
    <source>
        <strain evidence="8 9">EAF2021</strain>
    </source>
</reference>
<organism evidence="8 9">
    <name type="scientific">Tritrichomonas musculus</name>
    <dbReference type="NCBI Taxonomy" id="1915356"/>
    <lineage>
        <taxon>Eukaryota</taxon>
        <taxon>Metamonada</taxon>
        <taxon>Parabasalia</taxon>
        <taxon>Tritrichomonadida</taxon>
        <taxon>Tritrichomonadidae</taxon>
        <taxon>Tritrichomonas</taxon>
    </lineage>
</organism>
<proteinExistence type="predicted"/>
<keyword evidence="9" id="KW-1185">Reference proteome</keyword>
<gene>
    <name evidence="8" type="ORF">M9Y10_003508</name>
</gene>
<evidence type="ECO:0000256" key="2">
    <source>
        <dbReference type="ARBA" id="ARBA00004442"/>
    </source>
</evidence>
<keyword evidence="4" id="KW-0964">Secreted</keyword>
<dbReference type="Pfam" id="PF02415">
    <property type="entry name" value="Chlam_PMP"/>
    <property type="match status" value="1"/>
</dbReference>
<dbReference type="InterPro" id="IPR003368">
    <property type="entry name" value="POMP_repeat"/>
</dbReference>
<evidence type="ECO:0000256" key="5">
    <source>
        <dbReference type="ARBA" id="ARBA00022729"/>
    </source>
</evidence>
<keyword evidence="7" id="KW-0998">Cell outer membrane</keyword>
<keyword evidence="6" id="KW-0472">Membrane</keyword>